<dbReference type="EMBL" id="SOGQ01000039">
    <property type="protein sequence ID" value="TFD00504.1"/>
    <property type="molecule type" value="Genomic_DNA"/>
</dbReference>
<dbReference type="InterPro" id="IPR003838">
    <property type="entry name" value="ABC3_permease_C"/>
</dbReference>
<dbReference type="RefSeq" id="WP_134429656.1">
    <property type="nucleotide sequence ID" value="NZ_SOGQ01000039.1"/>
</dbReference>
<feature type="domain" description="ABC3 transporter permease C-terminal" evidence="7">
    <location>
        <begin position="258"/>
        <end position="322"/>
    </location>
</feature>
<evidence type="ECO:0000256" key="4">
    <source>
        <dbReference type="ARBA" id="ARBA00022989"/>
    </source>
</evidence>
<keyword evidence="2" id="KW-1003">Cell membrane</keyword>
<keyword evidence="9" id="KW-1185">Reference proteome</keyword>
<accession>A0ABY2J8X4</accession>
<feature type="transmembrane region" description="Helical" evidence="6">
    <location>
        <begin position="293"/>
        <end position="318"/>
    </location>
</feature>
<evidence type="ECO:0000256" key="6">
    <source>
        <dbReference type="SAM" id="Phobius"/>
    </source>
</evidence>
<feature type="transmembrane region" description="Helical" evidence="6">
    <location>
        <begin position="255"/>
        <end position="273"/>
    </location>
</feature>
<evidence type="ECO:0000256" key="2">
    <source>
        <dbReference type="ARBA" id="ARBA00022475"/>
    </source>
</evidence>
<keyword evidence="5 6" id="KW-0472">Membrane</keyword>
<evidence type="ECO:0000313" key="8">
    <source>
        <dbReference type="EMBL" id="TFD00504.1"/>
    </source>
</evidence>
<dbReference type="Proteomes" id="UP000297853">
    <property type="component" value="Unassembled WGS sequence"/>
</dbReference>
<evidence type="ECO:0000259" key="7">
    <source>
        <dbReference type="Pfam" id="PF02687"/>
    </source>
</evidence>
<evidence type="ECO:0000256" key="3">
    <source>
        <dbReference type="ARBA" id="ARBA00022692"/>
    </source>
</evidence>
<comment type="subcellular location">
    <subcellularLocation>
        <location evidence="1">Cell membrane</location>
        <topology evidence="1">Multi-pass membrane protein</topology>
    </subcellularLocation>
</comment>
<proteinExistence type="predicted"/>
<keyword evidence="3 6" id="KW-0812">Transmembrane</keyword>
<feature type="transmembrane region" description="Helical" evidence="6">
    <location>
        <begin position="338"/>
        <end position="357"/>
    </location>
</feature>
<keyword evidence="4 6" id="KW-1133">Transmembrane helix</keyword>
<reference evidence="8 9" key="1">
    <citation type="submission" date="2019-03" db="EMBL/GenBank/DDBJ databases">
        <title>Genomics of glacier-inhabiting Cryobacterium strains.</title>
        <authorList>
            <person name="Liu Q."/>
            <person name="Xin Y.-H."/>
        </authorList>
    </citation>
    <scope>NUCLEOTIDE SEQUENCE [LARGE SCALE GENOMIC DNA]</scope>
    <source>
        <strain evidence="8 9">TMT1-23-1</strain>
    </source>
</reference>
<name>A0ABY2J8X4_9MICO</name>
<organism evidence="8 9">
    <name type="scientific">Cryobacterium sinapicolor</name>
    <dbReference type="NCBI Taxonomy" id="1259236"/>
    <lineage>
        <taxon>Bacteria</taxon>
        <taxon>Bacillati</taxon>
        <taxon>Actinomycetota</taxon>
        <taxon>Actinomycetes</taxon>
        <taxon>Micrococcales</taxon>
        <taxon>Microbacteriaceae</taxon>
        <taxon>Cryobacterium</taxon>
    </lineage>
</organism>
<dbReference type="Pfam" id="PF02687">
    <property type="entry name" value="FtsX"/>
    <property type="match status" value="1"/>
</dbReference>
<evidence type="ECO:0000256" key="5">
    <source>
        <dbReference type="ARBA" id="ARBA00023136"/>
    </source>
</evidence>
<sequence>MPRRGFGLGVLARETVRNLGSAPALLTLAVIMGLASGLAVPLVTAMEVGSVVRDDLAAVAAGTNTLSVAGENRGPISAARCDQLNAISGVISAGGVVSRASVNVASRPNESLELVRGTVGLAAIFWPGDQLDPSKSVAFVSGSRNAVTFGITEGAPIAFSKVADQSTTTTIVLSQIAAPSTRKTALDSAFFEVVPPVGSIVECLVEASPGARDKVESILVGWFPLTSATSVSPYFQLTDPGSTTEQKLHDRLSQHFPLAALIVTFTTVIAVWYSRRSEFALYRSLGLKKVQFLLLLVLETVVLVFVPIHLGLSLSLYFLTGQLGSLVVQLALLDGTRLLSLLPLIPLLSFLLLIRSIRLDTLKGR</sequence>
<protein>
    <submittedName>
        <fullName evidence="8">FtsX-like permease family protein</fullName>
    </submittedName>
</protein>
<feature type="transmembrane region" description="Helical" evidence="6">
    <location>
        <begin position="20"/>
        <end position="43"/>
    </location>
</feature>
<gene>
    <name evidence="8" type="ORF">E3T28_08220</name>
</gene>
<comment type="caution">
    <text evidence="8">The sequence shown here is derived from an EMBL/GenBank/DDBJ whole genome shotgun (WGS) entry which is preliminary data.</text>
</comment>
<evidence type="ECO:0000256" key="1">
    <source>
        <dbReference type="ARBA" id="ARBA00004651"/>
    </source>
</evidence>
<evidence type="ECO:0000313" key="9">
    <source>
        <dbReference type="Proteomes" id="UP000297853"/>
    </source>
</evidence>